<dbReference type="AlphaFoldDB" id="A0A261TUN5"/>
<dbReference type="EMBL" id="NEVQ01000020">
    <property type="protein sequence ID" value="OZI52872.1"/>
    <property type="molecule type" value="Genomic_DNA"/>
</dbReference>
<sequence length="69" mass="7513">MISEARRAAMTITATQQLEENRLPSYALARNNAALDDDNAMSALPAPAGIATVSQLIVILRSLMSWLQR</sequence>
<accession>A0A261TUN5</accession>
<dbReference type="Proteomes" id="UP000216885">
    <property type="component" value="Unassembled WGS sequence"/>
</dbReference>
<reference evidence="1 2" key="1">
    <citation type="submission" date="2017-05" db="EMBL/GenBank/DDBJ databases">
        <title>Complete and WGS of Bordetella genogroups.</title>
        <authorList>
            <person name="Spilker T."/>
            <person name="LiPuma J."/>
        </authorList>
    </citation>
    <scope>NUCLEOTIDE SEQUENCE [LARGE SCALE GENOMIC DNA]</scope>
    <source>
        <strain evidence="1 2">AU9919</strain>
    </source>
</reference>
<gene>
    <name evidence="1" type="ORF">CAL20_19605</name>
</gene>
<comment type="caution">
    <text evidence="1">The sequence shown here is derived from an EMBL/GenBank/DDBJ whole genome shotgun (WGS) entry which is preliminary data.</text>
</comment>
<evidence type="ECO:0000313" key="1">
    <source>
        <dbReference type="EMBL" id="OZI52872.1"/>
    </source>
</evidence>
<keyword evidence="2" id="KW-1185">Reference proteome</keyword>
<dbReference type="RefSeq" id="WP_094838720.1">
    <property type="nucleotide sequence ID" value="NZ_NEVQ01000020.1"/>
</dbReference>
<name>A0A261TUN5_9BORD</name>
<protein>
    <submittedName>
        <fullName evidence="1">Uncharacterized protein</fullName>
    </submittedName>
</protein>
<proteinExistence type="predicted"/>
<evidence type="ECO:0000313" key="2">
    <source>
        <dbReference type="Proteomes" id="UP000216885"/>
    </source>
</evidence>
<organism evidence="1 2">
    <name type="scientific">Bordetella genomosp. 4</name>
    <dbReference type="NCBI Taxonomy" id="463044"/>
    <lineage>
        <taxon>Bacteria</taxon>
        <taxon>Pseudomonadati</taxon>
        <taxon>Pseudomonadota</taxon>
        <taxon>Betaproteobacteria</taxon>
        <taxon>Burkholderiales</taxon>
        <taxon>Alcaligenaceae</taxon>
        <taxon>Bordetella</taxon>
    </lineage>
</organism>